<keyword evidence="3" id="KW-1185">Reference proteome</keyword>
<evidence type="ECO:0000313" key="2">
    <source>
        <dbReference type="EMBL" id="MFB9074843.1"/>
    </source>
</evidence>
<dbReference type="EMBL" id="JBHMFI010000002">
    <property type="protein sequence ID" value="MFB9074843.1"/>
    <property type="molecule type" value="Genomic_DNA"/>
</dbReference>
<gene>
    <name evidence="2" type="ORF">ACFFX0_28110</name>
</gene>
<sequence length="112" mass="12077">MSKENPGTVQRKGRGGGGPPAGQELPARKTSGQESGYPTVMELTPQGPTLHRRHMPQAPHRPGSCCPVPWNRASPRDFRDPPGPLSSPSHGRFATTTHTSVHGRPLHPDRIP</sequence>
<accession>A0ABV5G7B7</accession>
<comment type="caution">
    <text evidence="2">The sequence shown here is derived from an EMBL/GenBank/DDBJ whole genome shotgun (WGS) entry which is preliminary data.</text>
</comment>
<name>A0ABV5G7B7_9MICC</name>
<feature type="compositionally biased region" description="Polar residues" evidence="1">
    <location>
        <begin position="86"/>
        <end position="100"/>
    </location>
</feature>
<organism evidence="2 3">
    <name type="scientific">Citricoccus parietis</name>
    <dbReference type="NCBI Taxonomy" id="592307"/>
    <lineage>
        <taxon>Bacteria</taxon>
        <taxon>Bacillati</taxon>
        <taxon>Actinomycetota</taxon>
        <taxon>Actinomycetes</taxon>
        <taxon>Micrococcales</taxon>
        <taxon>Micrococcaceae</taxon>
        <taxon>Citricoccus</taxon>
    </lineage>
</organism>
<evidence type="ECO:0000256" key="1">
    <source>
        <dbReference type="SAM" id="MobiDB-lite"/>
    </source>
</evidence>
<dbReference type="Proteomes" id="UP001589575">
    <property type="component" value="Unassembled WGS sequence"/>
</dbReference>
<feature type="region of interest" description="Disordered" evidence="1">
    <location>
        <begin position="1"/>
        <end position="112"/>
    </location>
</feature>
<evidence type="ECO:0000313" key="3">
    <source>
        <dbReference type="Proteomes" id="UP001589575"/>
    </source>
</evidence>
<protein>
    <submittedName>
        <fullName evidence="2">Uncharacterized protein</fullName>
    </submittedName>
</protein>
<proteinExistence type="predicted"/>
<reference evidence="2 3" key="1">
    <citation type="submission" date="2024-09" db="EMBL/GenBank/DDBJ databases">
        <authorList>
            <person name="Sun Q."/>
            <person name="Mori K."/>
        </authorList>
    </citation>
    <scope>NUCLEOTIDE SEQUENCE [LARGE SCALE GENOMIC DNA]</scope>
    <source>
        <strain evidence="2 3">CCM 7609</strain>
    </source>
</reference>